<accession>A0ACC2BYP9</accession>
<reference evidence="2" key="1">
    <citation type="journal article" date="2024" name="Proc. Natl. Acad. Sci. U.S.A.">
        <title>Extraordinary preservation of gene collinearity over three hundred million years revealed in homosporous lycophytes.</title>
        <authorList>
            <person name="Li C."/>
            <person name="Wickell D."/>
            <person name="Kuo L.Y."/>
            <person name="Chen X."/>
            <person name="Nie B."/>
            <person name="Liao X."/>
            <person name="Peng D."/>
            <person name="Ji J."/>
            <person name="Jenkins J."/>
            <person name="Williams M."/>
            <person name="Shu S."/>
            <person name="Plott C."/>
            <person name="Barry K."/>
            <person name="Rajasekar S."/>
            <person name="Grimwood J."/>
            <person name="Han X."/>
            <person name="Sun S."/>
            <person name="Hou Z."/>
            <person name="He W."/>
            <person name="Dai G."/>
            <person name="Sun C."/>
            <person name="Schmutz J."/>
            <person name="Leebens-Mack J.H."/>
            <person name="Li F.W."/>
            <person name="Wang L."/>
        </authorList>
    </citation>
    <scope>NUCLEOTIDE SEQUENCE [LARGE SCALE GENOMIC DNA]</scope>
    <source>
        <strain evidence="2">cv. PW_Plant_1</strain>
    </source>
</reference>
<dbReference type="EMBL" id="CM055103">
    <property type="protein sequence ID" value="KAJ7534859.1"/>
    <property type="molecule type" value="Genomic_DNA"/>
</dbReference>
<sequence length="151" mass="16637">MALTYTASRREPSPISHASLTKDSPLHFTHDKEELMRKAARLLPLTISMDHSGLAALQPFLPQSVSKQSFVGGCETEIGCLGDQLEVVACDRLTNGIVLLHSNMSGRRTVQWVDYYGQDIAQVKEYELSDSSDSDDDDVMKSSQSCICAIQ</sequence>
<evidence type="ECO:0000313" key="2">
    <source>
        <dbReference type="Proteomes" id="UP001162992"/>
    </source>
</evidence>
<keyword evidence="2" id="KW-1185">Reference proteome</keyword>
<evidence type="ECO:0000313" key="1">
    <source>
        <dbReference type="EMBL" id="KAJ7534859.1"/>
    </source>
</evidence>
<proteinExistence type="predicted"/>
<name>A0ACC2BYP9_DIPCM</name>
<protein>
    <submittedName>
        <fullName evidence="1">Uncharacterized protein</fullName>
    </submittedName>
</protein>
<gene>
    <name evidence="1" type="ORF">O6H91_12G007200</name>
</gene>
<dbReference type="Proteomes" id="UP001162992">
    <property type="component" value="Chromosome 12"/>
</dbReference>
<comment type="caution">
    <text evidence="1">The sequence shown here is derived from an EMBL/GenBank/DDBJ whole genome shotgun (WGS) entry which is preliminary data.</text>
</comment>
<organism evidence="1 2">
    <name type="scientific">Diphasiastrum complanatum</name>
    <name type="common">Issler's clubmoss</name>
    <name type="synonym">Lycopodium complanatum</name>
    <dbReference type="NCBI Taxonomy" id="34168"/>
    <lineage>
        <taxon>Eukaryota</taxon>
        <taxon>Viridiplantae</taxon>
        <taxon>Streptophyta</taxon>
        <taxon>Embryophyta</taxon>
        <taxon>Tracheophyta</taxon>
        <taxon>Lycopodiopsida</taxon>
        <taxon>Lycopodiales</taxon>
        <taxon>Lycopodiaceae</taxon>
        <taxon>Lycopodioideae</taxon>
        <taxon>Diphasiastrum</taxon>
    </lineage>
</organism>